<comment type="caution">
    <text evidence="2">The sequence shown here is derived from an EMBL/GenBank/DDBJ whole genome shotgun (WGS) entry which is preliminary data.</text>
</comment>
<dbReference type="Proteomes" id="UP000791440">
    <property type="component" value="Unassembled WGS sequence"/>
</dbReference>
<sequence>MSEVFNPDKKPDLEVLDPVLEVNENIAAEIFDRPQEENEIEEIPPRIFGLKYITEPLTLRSLRNAIYELGVVNLCWPQITDPVFETRTCFPKSYYTNSSKERLLLAYAENFRRQFHFHYNGRKPLLLQAPNECGLQKMVCTTIRPTKLCYADTSNWEGLAALVSDYFDYEPLTKPMLHRAWRAARRLLAARCVVGVVVMVVVGVGVRRRHSARAQIVQQRAQLVHVHARHARVAARLQPREELVAVLQRLRRARLPLAVGQILAPALFVRRCGACVIEQQVVEDGSRLRLGLGRFIATFRGRFFIFCSHIGTRGRFRGTRFLFWNAAGLFLPQM</sequence>
<proteinExistence type="predicted"/>
<dbReference type="InterPro" id="IPR033551">
    <property type="entry name" value="DRC7/lobo"/>
</dbReference>
<organism evidence="2 3">
    <name type="scientific">Manduca sexta</name>
    <name type="common">Tobacco hawkmoth</name>
    <name type="synonym">Tobacco hornworm</name>
    <dbReference type="NCBI Taxonomy" id="7130"/>
    <lineage>
        <taxon>Eukaryota</taxon>
        <taxon>Metazoa</taxon>
        <taxon>Ecdysozoa</taxon>
        <taxon>Arthropoda</taxon>
        <taxon>Hexapoda</taxon>
        <taxon>Insecta</taxon>
        <taxon>Pterygota</taxon>
        <taxon>Neoptera</taxon>
        <taxon>Endopterygota</taxon>
        <taxon>Lepidoptera</taxon>
        <taxon>Glossata</taxon>
        <taxon>Ditrysia</taxon>
        <taxon>Bombycoidea</taxon>
        <taxon>Sphingidae</taxon>
        <taxon>Sphinginae</taxon>
        <taxon>Sphingini</taxon>
        <taxon>Manduca</taxon>
    </lineage>
</organism>
<keyword evidence="3" id="KW-1185">Reference proteome</keyword>
<dbReference type="AlphaFoldDB" id="A0A921ZTB2"/>
<feature type="transmembrane region" description="Helical" evidence="1">
    <location>
        <begin position="188"/>
        <end position="206"/>
    </location>
</feature>
<keyword evidence="1" id="KW-1133">Transmembrane helix</keyword>
<accession>A0A921ZTB2</accession>
<name>A0A921ZTB2_MANSE</name>
<protein>
    <submittedName>
        <fullName evidence="2">Uncharacterized protein</fullName>
    </submittedName>
</protein>
<evidence type="ECO:0000256" key="1">
    <source>
        <dbReference type="SAM" id="Phobius"/>
    </source>
</evidence>
<evidence type="ECO:0000313" key="2">
    <source>
        <dbReference type="EMBL" id="KAG6462863.1"/>
    </source>
</evidence>
<reference evidence="2" key="2">
    <citation type="submission" date="2020-12" db="EMBL/GenBank/DDBJ databases">
        <authorList>
            <person name="Kanost M."/>
        </authorList>
    </citation>
    <scope>NUCLEOTIDE SEQUENCE</scope>
</reference>
<dbReference type="GO" id="GO:0031514">
    <property type="term" value="C:motile cilium"/>
    <property type="evidence" value="ECO:0007669"/>
    <property type="project" value="TreeGrafter"/>
</dbReference>
<gene>
    <name evidence="2" type="ORF">O3G_MSEX013506</name>
</gene>
<keyword evidence="1" id="KW-0812">Transmembrane</keyword>
<reference evidence="2" key="1">
    <citation type="journal article" date="2016" name="Insect Biochem. Mol. Biol.">
        <title>Multifaceted biological insights from a draft genome sequence of the tobacco hornworm moth, Manduca sexta.</title>
        <authorList>
            <person name="Kanost M.R."/>
            <person name="Arrese E.L."/>
            <person name="Cao X."/>
            <person name="Chen Y.R."/>
            <person name="Chellapilla S."/>
            <person name="Goldsmith M.R."/>
            <person name="Grosse-Wilde E."/>
            <person name="Heckel D.G."/>
            <person name="Herndon N."/>
            <person name="Jiang H."/>
            <person name="Papanicolaou A."/>
            <person name="Qu J."/>
            <person name="Soulages J.L."/>
            <person name="Vogel H."/>
            <person name="Walters J."/>
            <person name="Waterhouse R.M."/>
            <person name="Ahn S.J."/>
            <person name="Almeida F.C."/>
            <person name="An C."/>
            <person name="Aqrawi P."/>
            <person name="Bretschneider A."/>
            <person name="Bryant W.B."/>
            <person name="Bucks S."/>
            <person name="Chao H."/>
            <person name="Chevignon G."/>
            <person name="Christen J.M."/>
            <person name="Clarke D.F."/>
            <person name="Dittmer N.T."/>
            <person name="Ferguson L.C.F."/>
            <person name="Garavelou S."/>
            <person name="Gordon K.H.J."/>
            <person name="Gunaratna R.T."/>
            <person name="Han Y."/>
            <person name="Hauser F."/>
            <person name="He Y."/>
            <person name="Heidel-Fischer H."/>
            <person name="Hirsh A."/>
            <person name="Hu Y."/>
            <person name="Jiang H."/>
            <person name="Kalra D."/>
            <person name="Klinner C."/>
            <person name="Konig C."/>
            <person name="Kovar C."/>
            <person name="Kroll A.R."/>
            <person name="Kuwar S.S."/>
            <person name="Lee S.L."/>
            <person name="Lehman R."/>
            <person name="Li K."/>
            <person name="Li Z."/>
            <person name="Liang H."/>
            <person name="Lovelace S."/>
            <person name="Lu Z."/>
            <person name="Mansfield J.H."/>
            <person name="McCulloch K.J."/>
            <person name="Mathew T."/>
            <person name="Morton B."/>
            <person name="Muzny D.M."/>
            <person name="Neunemann D."/>
            <person name="Ongeri F."/>
            <person name="Pauchet Y."/>
            <person name="Pu L.L."/>
            <person name="Pyrousis I."/>
            <person name="Rao X.J."/>
            <person name="Redding A."/>
            <person name="Roesel C."/>
            <person name="Sanchez-Gracia A."/>
            <person name="Schaack S."/>
            <person name="Shukla A."/>
            <person name="Tetreau G."/>
            <person name="Wang Y."/>
            <person name="Xiong G.H."/>
            <person name="Traut W."/>
            <person name="Walsh T.K."/>
            <person name="Worley K.C."/>
            <person name="Wu D."/>
            <person name="Wu W."/>
            <person name="Wu Y.Q."/>
            <person name="Zhang X."/>
            <person name="Zou Z."/>
            <person name="Zucker H."/>
            <person name="Briscoe A.D."/>
            <person name="Burmester T."/>
            <person name="Clem R.J."/>
            <person name="Feyereisen R."/>
            <person name="Grimmelikhuijzen C.J.P."/>
            <person name="Hamodrakas S.J."/>
            <person name="Hansson B.S."/>
            <person name="Huguet E."/>
            <person name="Jermiin L.S."/>
            <person name="Lan Q."/>
            <person name="Lehman H.K."/>
            <person name="Lorenzen M."/>
            <person name="Merzendorfer H."/>
            <person name="Michalopoulos I."/>
            <person name="Morton D.B."/>
            <person name="Muthukrishnan S."/>
            <person name="Oakeshott J.G."/>
            <person name="Palmer W."/>
            <person name="Park Y."/>
            <person name="Passarelli A.L."/>
            <person name="Rozas J."/>
            <person name="Schwartz L.M."/>
            <person name="Smith W."/>
            <person name="Southgate A."/>
            <person name="Vilcinskas A."/>
            <person name="Vogt R."/>
            <person name="Wang P."/>
            <person name="Werren J."/>
            <person name="Yu X.Q."/>
            <person name="Zhou J.J."/>
            <person name="Brown S.J."/>
            <person name="Scherer S.E."/>
            <person name="Richards S."/>
            <person name="Blissard G.W."/>
        </authorList>
    </citation>
    <scope>NUCLEOTIDE SEQUENCE</scope>
</reference>
<keyword evidence="1" id="KW-0472">Membrane</keyword>
<dbReference type="GO" id="GO:0030317">
    <property type="term" value="P:flagellated sperm motility"/>
    <property type="evidence" value="ECO:0007669"/>
    <property type="project" value="TreeGrafter"/>
</dbReference>
<dbReference type="EMBL" id="JH668896">
    <property type="protein sequence ID" value="KAG6462863.1"/>
    <property type="molecule type" value="Genomic_DNA"/>
</dbReference>
<dbReference type="PANTHER" id="PTHR35249">
    <property type="entry name" value="DYNEIN REGULATORY COMPLEX SUBUNIT 7"/>
    <property type="match status" value="1"/>
</dbReference>
<evidence type="ECO:0000313" key="3">
    <source>
        <dbReference type="Proteomes" id="UP000791440"/>
    </source>
</evidence>
<dbReference type="PANTHER" id="PTHR35249:SF2">
    <property type="entry name" value="DYNEIN REGULATORY COMPLEX SUBUNIT 7"/>
    <property type="match status" value="1"/>
</dbReference>